<evidence type="ECO:0008006" key="3">
    <source>
        <dbReference type="Google" id="ProtNLM"/>
    </source>
</evidence>
<evidence type="ECO:0000313" key="1">
    <source>
        <dbReference type="EMBL" id="AKJ66914.1"/>
    </source>
</evidence>
<evidence type="ECO:0000313" key="2">
    <source>
        <dbReference type="Proteomes" id="UP000036700"/>
    </source>
</evidence>
<sequence>MKKSKFTDEQIAFALKQAELSAPICRLPAPTERVDRTAVPHLETAAQPALARRAAQGRVLPTAAWGG</sequence>
<keyword evidence="2" id="KW-1185">Reference proteome</keyword>
<dbReference type="AlphaFoldDB" id="A0A0G3ELS0"/>
<dbReference type="STRING" id="445709.ABW99_00375"/>
<dbReference type="Proteomes" id="UP000036700">
    <property type="component" value="Chromosome"/>
</dbReference>
<reference evidence="2" key="1">
    <citation type="submission" date="2015-06" db="EMBL/GenBank/DDBJ databases">
        <authorList>
            <person name="Lim Y.L."/>
            <person name="Ee R."/>
            <person name="Yong D."/>
            <person name="How K.Y."/>
            <person name="Yin W.F."/>
            <person name="Chan K.G."/>
        </authorList>
    </citation>
    <scope>NUCLEOTIDE SEQUENCE [LARGE SCALE GENOMIC DNA]</scope>
    <source>
        <strain evidence="2">DSM 25325</strain>
    </source>
</reference>
<organism evidence="1 2">
    <name type="scientific">Pandoraea thiooxydans</name>
    <dbReference type="NCBI Taxonomy" id="445709"/>
    <lineage>
        <taxon>Bacteria</taxon>
        <taxon>Pseudomonadati</taxon>
        <taxon>Pseudomonadota</taxon>
        <taxon>Betaproteobacteria</taxon>
        <taxon>Burkholderiales</taxon>
        <taxon>Burkholderiaceae</taxon>
        <taxon>Pandoraea</taxon>
    </lineage>
</organism>
<proteinExistence type="predicted"/>
<name>A0A0G3ELS0_9BURK</name>
<gene>
    <name evidence="1" type="ORF">ABW99_00375</name>
</gene>
<protein>
    <recommendedName>
        <fullName evidence="3">Transposase</fullName>
    </recommendedName>
</protein>
<dbReference type="EMBL" id="CP011568">
    <property type="protein sequence ID" value="AKJ66914.1"/>
    <property type="molecule type" value="Genomic_DNA"/>
</dbReference>
<accession>A0A0G3ELS0</accession>
<dbReference type="PATRIC" id="fig|445709.3.peg.89"/>
<dbReference type="KEGG" id="ptx:ABW99_00375"/>